<name>A0AAD9VYK0_PHOAM</name>
<gene>
    <name evidence="1" type="ORF">N8I77_013547</name>
</gene>
<sequence>MIEDLTAIQALEAASGVDLPLSNAFVQRESLFGDALVNCPTRYIAEAASKAELATYKMVFDSGIQFHGSTQQFLYSDTVNPTGDTSFGSVTIPGNGTLAIIMRDYFISFAVTLDPNSALSSSRARPVWPGYQSTNDTTAILRVQNNGITISKDPDINAHCQWLAFSAPYLERI</sequence>
<dbReference type="AlphaFoldDB" id="A0AAD9VYK0"/>
<reference evidence="1" key="1">
    <citation type="submission" date="2023-06" db="EMBL/GenBank/DDBJ databases">
        <authorList>
            <person name="Noh H."/>
        </authorList>
    </citation>
    <scope>NUCLEOTIDE SEQUENCE</scope>
    <source>
        <strain evidence="1">DUCC20226</strain>
    </source>
</reference>
<dbReference type="Proteomes" id="UP001265746">
    <property type="component" value="Unassembled WGS sequence"/>
</dbReference>
<evidence type="ECO:0000313" key="2">
    <source>
        <dbReference type="Proteomes" id="UP001265746"/>
    </source>
</evidence>
<accession>A0AAD9VYK0</accession>
<dbReference type="SUPFAM" id="SSF53474">
    <property type="entry name" value="alpha/beta-Hydrolases"/>
    <property type="match status" value="1"/>
</dbReference>
<dbReference type="Gene3D" id="3.40.50.1820">
    <property type="entry name" value="alpha/beta hydrolase"/>
    <property type="match status" value="1"/>
</dbReference>
<proteinExistence type="predicted"/>
<organism evidence="1 2">
    <name type="scientific">Phomopsis amygdali</name>
    <name type="common">Fusicoccum amygdali</name>
    <dbReference type="NCBI Taxonomy" id="1214568"/>
    <lineage>
        <taxon>Eukaryota</taxon>
        <taxon>Fungi</taxon>
        <taxon>Dikarya</taxon>
        <taxon>Ascomycota</taxon>
        <taxon>Pezizomycotina</taxon>
        <taxon>Sordariomycetes</taxon>
        <taxon>Sordariomycetidae</taxon>
        <taxon>Diaporthales</taxon>
        <taxon>Diaporthaceae</taxon>
        <taxon>Diaporthe</taxon>
    </lineage>
</organism>
<dbReference type="InterPro" id="IPR029058">
    <property type="entry name" value="AB_hydrolase_fold"/>
</dbReference>
<comment type="caution">
    <text evidence="1">The sequence shown here is derived from an EMBL/GenBank/DDBJ whole genome shotgun (WGS) entry which is preliminary data.</text>
</comment>
<keyword evidence="2" id="KW-1185">Reference proteome</keyword>
<protein>
    <submittedName>
        <fullName evidence="1">Uncharacterized protein</fullName>
    </submittedName>
</protein>
<dbReference type="EMBL" id="JAUJFL010000012">
    <property type="protein sequence ID" value="KAK2596039.1"/>
    <property type="molecule type" value="Genomic_DNA"/>
</dbReference>
<evidence type="ECO:0000313" key="1">
    <source>
        <dbReference type="EMBL" id="KAK2596039.1"/>
    </source>
</evidence>